<dbReference type="PROSITE" id="PS51257">
    <property type="entry name" value="PROKAR_LIPOPROTEIN"/>
    <property type="match status" value="1"/>
</dbReference>
<sequence length="347" mass="35590">MNSFAKTSRVMRSAFVALIWLIVAPCSFAACSAKTAAITLPPVTYSGSADSLKPGTPLNGAWSAQAGAKYFFDIADCKAASVAATPAKPAIPGLSYSDGTNVYSVYPSGVDGIGYVVSVAEQDYNGWFPLTSPRTFMYQGTSDYWTWMGTYAKVMLVVTGQLKTGTYTIPGQTIITSNVYNVAGTALVTPPGSITLNSASITIAASTCKMTTPNNQSVNLPTVGQAALAAAASGAGGGAGFHIGMNCDAAVKLYVTMTDASNPSSVADTLSLAPGSTAKGVGVQVSGSTPVSYGPDSSIKGNTNQWQIGESATAMTYDIPFTAAYVRTGAVTPGSVQAKATFTFSYQ</sequence>
<evidence type="ECO:0000256" key="2">
    <source>
        <dbReference type="ARBA" id="ARBA00006671"/>
    </source>
</evidence>
<feature type="domain" description="Fimbrial-type adhesion" evidence="6">
    <location>
        <begin position="200"/>
        <end position="347"/>
    </location>
</feature>
<evidence type="ECO:0000256" key="4">
    <source>
        <dbReference type="ARBA" id="ARBA00023263"/>
    </source>
</evidence>
<accession>A0ABR9G8Y8</accession>
<name>A0ABR9G8Y8_9GAMM</name>
<evidence type="ECO:0000313" key="8">
    <source>
        <dbReference type="Proteomes" id="UP000651010"/>
    </source>
</evidence>
<keyword evidence="4" id="KW-0281">Fimbrium</keyword>
<reference evidence="7 8" key="1">
    <citation type="submission" date="2020-09" db="EMBL/GenBank/DDBJ databases">
        <title>Dyella sp. 7MK23 isolated from forest soil.</title>
        <authorList>
            <person name="Fu J."/>
        </authorList>
    </citation>
    <scope>NUCLEOTIDE SEQUENCE [LARGE SCALE GENOMIC DNA]</scope>
    <source>
        <strain evidence="7 8">7MK23</strain>
    </source>
</reference>
<dbReference type="InterPro" id="IPR000259">
    <property type="entry name" value="Adhesion_dom_fimbrial"/>
</dbReference>
<dbReference type="InterPro" id="IPR036937">
    <property type="entry name" value="Adhesion_dom_fimbrial_sf"/>
</dbReference>
<dbReference type="Gene3D" id="2.60.40.1090">
    <property type="entry name" value="Fimbrial-type adhesion domain"/>
    <property type="match status" value="1"/>
</dbReference>
<comment type="similarity">
    <text evidence="2">Belongs to the fimbrial protein family.</text>
</comment>
<dbReference type="PANTHER" id="PTHR33420:SF3">
    <property type="entry name" value="FIMBRIAL SUBUNIT ELFA"/>
    <property type="match status" value="1"/>
</dbReference>
<proteinExistence type="inferred from homology"/>
<comment type="subcellular location">
    <subcellularLocation>
        <location evidence="1">Fimbrium</location>
    </subcellularLocation>
</comment>
<evidence type="ECO:0000256" key="5">
    <source>
        <dbReference type="SAM" id="SignalP"/>
    </source>
</evidence>
<gene>
    <name evidence="7" type="ORF">IGX34_08955</name>
</gene>
<dbReference type="PANTHER" id="PTHR33420">
    <property type="entry name" value="FIMBRIAL SUBUNIT ELFA-RELATED"/>
    <property type="match status" value="1"/>
</dbReference>
<protein>
    <submittedName>
        <fullName evidence="7">Type 1 fimbrial protein</fullName>
    </submittedName>
</protein>
<keyword evidence="3 5" id="KW-0732">Signal</keyword>
<dbReference type="EMBL" id="JACZZA010000004">
    <property type="protein sequence ID" value="MBE1160518.1"/>
    <property type="molecule type" value="Genomic_DNA"/>
</dbReference>
<dbReference type="RefSeq" id="WP_192555378.1">
    <property type="nucleotide sequence ID" value="NZ_JACZZA010000004.1"/>
</dbReference>
<keyword evidence="8" id="KW-1185">Reference proteome</keyword>
<evidence type="ECO:0000259" key="6">
    <source>
        <dbReference type="Pfam" id="PF00419"/>
    </source>
</evidence>
<feature type="signal peptide" evidence="5">
    <location>
        <begin position="1"/>
        <end position="29"/>
    </location>
</feature>
<dbReference type="SUPFAM" id="SSF49401">
    <property type="entry name" value="Bacterial adhesins"/>
    <property type="match status" value="1"/>
</dbReference>
<dbReference type="InterPro" id="IPR008966">
    <property type="entry name" value="Adhesion_dom_sf"/>
</dbReference>
<comment type="caution">
    <text evidence="7">The sequence shown here is derived from an EMBL/GenBank/DDBJ whole genome shotgun (WGS) entry which is preliminary data.</text>
</comment>
<evidence type="ECO:0000256" key="3">
    <source>
        <dbReference type="ARBA" id="ARBA00022729"/>
    </source>
</evidence>
<evidence type="ECO:0000256" key="1">
    <source>
        <dbReference type="ARBA" id="ARBA00004561"/>
    </source>
</evidence>
<organism evidence="7 8">
    <name type="scientific">Dyella acidiphila</name>
    <dbReference type="NCBI Taxonomy" id="2775866"/>
    <lineage>
        <taxon>Bacteria</taxon>
        <taxon>Pseudomonadati</taxon>
        <taxon>Pseudomonadota</taxon>
        <taxon>Gammaproteobacteria</taxon>
        <taxon>Lysobacterales</taxon>
        <taxon>Rhodanobacteraceae</taxon>
        <taxon>Dyella</taxon>
    </lineage>
</organism>
<evidence type="ECO:0000313" key="7">
    <source>
        <dbReference type="EMBL" id="MBE1160518.1"/>
    </source>
</evidence>
<feature type="chain" id="PRO_5047366820" evidence="5">
    <location>
        <begin position="30"/>
        <end position="347"/>
    </location>
</feature>
<dbReference type="Pfam" id="PF00419">
    <property type="entry name" value="Fimbrial"/>
    <property type="match status" value="1"/>
</dbReference>
<dbReference type="InterPro" id="IPR050263">
    <property type="entry name" value="Bact_Fimbrial_Adh_Pro"/>
</dbReference>
<dbReference type="Proteomes" id="UP000651010">
    <property type="component" value="Unassembled WGS sequence"/>
</dbReference>